<dbReference type="AlphaFoldDB" id="C8PE71"/>
<reference evidence="2 3" key="1">
    <citation type="submission" date="2009-07" db="EMBL/GenBank/DDBJ databases">
        <authorList>
            <person name="Madupu R."/>
            <person name="Sebastian Y."/>
            <person name="Durkin A.S."/>
            <person name="Torralba M."/>
            <person name="Methe B."/>
            <person name="Sutton G.G."/>
            <person name="Strausberg R.L."/>
            <person name="Nelson K.E."/>
        </authorList>
    </citation>
    <scope>NUCLEOTIDE SEQUENCE [LARGE SCALE GENOMIC DNA]</scope>
    <source>
        <strain evidence="2 3">RM3268</strain>
    </source>
</reference>
<gene>
    <name evidence="2" type="ORF">CAMGR0001_2421</name>
</gene>
<evidence type="ECO:0000313" key="2">
    <source>
        <dbReference type="EMBL" id="EEV18944.1"/>
    </source>
</evidence>
<evidence type="ECO:0000256" key="1">
    <source>
        <dbReference type="SAM" id="MobiDB-lite"/>
    </source>
</evidence>
<name>C8PE71_9BACT</name>
<comment type="caution">
    <text evidence="2">The sequence shown here is derived from an EMBL/GenBank/DDBJ whole genome shotgun (WGS) entry which is preliminary data.</text>
</comment>
<accession>C8PE71</accession>
<proteinExistence type="predicted"/>
<organism evidence="2 3">
    <name type="scientific">Campylobacter gracilis RM3268</name>
    <dbReference type="NCBI Taxonomy" id="553220"/>
    <lineage>
        <taxon>Bacteria</taxon>
        <taxon>Pseudomonadati</taxon>
        <taxon>Campylobacterota</taxon>
        <taxon>Epsilonproteobacteria</taxon>
        <taxon>Campylobacterales</taxon>
        <taxon>Campylobacteraceae</taxon>
        <taxon>Campylobacter</taxon>
    </lineage>
</organism>
<feature type="region of interest" description="Disordered" evidence="1">
    <location>
        <begin position="1"/>
        <end position="40"/>
    </location>
</feature>
<protein>
    <submittedName>
        <fullName evidence="2">Uncharacterized protein</fullName>
    </submittedName>
</protein>
<sequence length="40" mass="4487">MYLKNRVENPRAARTASTSGHETPAKIKFHQNFAAASNRD</sequence>
<dbReference type="Proteomes" id="UP000005709">
    <property type="component" value="Unassembled WGS sequence"/>
</dbReference>
<dbReference type="EMBL" id="ACYG01000005">
    <property type="protein sequence ID" value="EEV18944.1"/>
    <property type="molecule type" value="Genomic_DNA"/>
</dbReference>
<feature type="compositionally biased region" description="Basic and acidic residues" evidence="1">
    <location>
        <begin position="1"/>
        <end position="11"/>
    </location>
</feature>
<evidence type="ECO:0000313" key="3">
    <source>
        <dbReference type="Proteomes" id="UP000005709"/>
    </source>
</evidence>
<keyword evidence="3" id="KW-1185">Reference proteome</keyword>